<accession>A0A0X8P3V3</accession>
<dbReference type="Gene3D" id="2.60.40.10">
    <property type="entry name" value="Immunoglobulins"/>
    <property type="match status" value="2"/>
</dbReference>
<keyword evidence="7" id="KW-0393">Immunoglobulin domain</keyword>
<dbReference type="InterPro" id="IPR008962">
    <property type="entry name" value="PapD-like_sf"/>
</dbReference>
<dbReference type="InterPro" id="IPR036316">
    <property type="entry name" value="Pili_assmbl_chap_C_dom_sf"/>
</dbReference>
<dbReference type="SUPFAM" id="SSF49584">
    <property type="entry name" value="Periplasmic chaperone C-domain"/>
    <property type="match status" value="1"/>
</dbReference>
<dbReference type="InterPro" id="IPR016148">
    <property type="entry name" value="Pili_assmbl_chaperone_C"/>
</dbReference>
<feature type="domain" description="Pili assembly chaperone C-terminal" evidence="9">
    <location>
        <begin position="151"/>
        <end position="211"/>
    </location>
</feature>
<dbReference type="Pfam" id="PF02753">
    <property type="entry name" value="PapD_C"/>
    <property type="match status" value="1"/>
</dbReference>
<dbReference type="InterPro" id="IPR001829">
    <property type="entry name" value="Pili_assmbl_chaperone_bac"/>
</dbReference>
<keyword evidence="6" id="KW-0143">Chaperone</keyword>
<evidence type="ECO:0000313" key="11">
    <source>
        <dbReference type="Proteomes" id="UP000060602"/>
    </source>
</evidence>
<evidence type="ECO:0000259" key="8">
    <source>
        <dbReference type="Pfam" id="PF00345"/>
    </source>
</evidence>
<dbReference type="FunFam" id="2.60.40.10:FF:000458">
    <property type="entry name" value="Molecular chaperone FimC"/>
    <property type="match status" value="1"/>
</dbReference>
<evidence type="ECO:0000256" key="2">
    <source>
        <dbReference type="ARBA" id="ARBA00007399"/>
    </source>
</evidence>
<protein>
    <submittedName>
        <fullName evidence="10">Fimbrial chaperone protein StdC</fullName>
    </submittedName>
</protein>
<keyword evidence="3" id="KW-1029">Fimbrium biogenesis</keyword>
<evidence type="ECO:0000256" key="4">
    <source>
        <dbReference type="ARBA" id="ARBA00022729"/>
    </source>
</evidence>
<dbReference type="AlphaFoldDB" id="A0A0X8P3V3"/>
<keyword evidence="4" id="KW-0732">Signal</keyword>
<name>A0A0X8P3V3_ALCXX</name>
<dbReference type="Proteomes" id="UP000060602">
    <property type="component" value="Chromosome"/>
</dbReference>
<dbReference type="Pfam" id="PF00345">
    <property type="entry name" value="PapD_N"/>
    <property type="match status" value="1"/>
</dbReference>
<evidence type="ECO:0000256" key="3">
    <source>
        <dbReference type="ARBA" id="ARBA00022558"/>
    </source>
</evidence>
<evidence type="ECO:0000313" key="10">
    <source>
        <dbReference type="EMBL" id="AMG39407.2"/>
    </source>
</evidence>
<dbReference type="EMBL" id="CP014060">
    <property type="protein sequence ID" value="AMG39407.2"/>
    <property type="molecule type" value="Genomic_DNA"/>
</dbReference>
<evidence type="ECO:0000256" key="6">
    <source>
        <dbReference type="ARBA" id="ARBA00023186"/>
    </source>
</evidence>
<evidence type="ECO:0000256" key="7">
    <source>
        <dbReference type="ARBA" id="ARBA00023319"/>
    </source>
</evidence>
<comment type="similarity">
    <text evidence="2">Belongs to the periplasmic pilus chaperone family.</text>
</comment>
<organism evidence="10 11">
    <name type="scientific">Alcaligenes xylosoxydans xylosoxydans</name>
    <name type="common">Achromobacter xylosoxidans</name>
    <dbReference type="NCBI Taxonomy" id="85698"/>
    <lineage>
        <taxon>Bacteria</taxon>
        <taxon>Pseudomonadati</taxon>
        <taxon>Pseudomonadota</taxon>
        <taxon>Betaproteobacteria</taxon>
        <taxon>Burkholderiales</taxon>
        <taxon>Alcaligenaceae</taxon>
        <taxon>Achromobacter</taxon>
    </lineage>
</organism>
<proteinExistence type="inferred from homology"/>
<dbReference type="InterPro" id="IPR050643">
    <property type="entry name" value="Periplasmic_pilus_chap"/>
</dbReference>
<keyword evidence="5" id="KW-0574">Periplasm</keyword>
<reference evidence="11" key="1">
    <citation type="submission" date="2015-12" db="EMBL/GenBank/DDBJ databases">
        <title>FDA dAtabase for Regulatory Grade micrObial Sequences (FDA-ARGOS): Supporting development and validation of Infectious Disease Dx tests.</title>
        <authorList>
            <person name="Case J."/>
            <person name="Tallon L."/>
            <person name="Sadzewicz L."/>
            <person name="Sengamalay N."/>
            <person name="Ott S."/>
            <person name="Godinez A."/>
            <person name="Nagaraj S."/>
            <person name="Nadendla S."/>
            <person name="Sichtig H."/>
        </authorList>
    </citation>
    <scope>NUCLEOTIDE SEQUENCE [LARGE SCALE GENOMIC DNA]</scope>
    <source>
        <strain evidence="11">FDAARGOS_147</strain>
    </source>
</reference>
<dbReference type="GO" id="GO:0071555">
    <property type="term" value="P:cell wall organization"/>
    <property type="evidence" value="ECO:0007669"/>
    <property type="project" value="InterPro"/>
</dbReference>
<dbReference type="InterPro" id="IPR016147">
    <property type="entry name" value="Pili_assmbl_chaperone_N"/>
</dbReference>
<dbReference type="SUPFAM" id="SSF49354">
    <property type="entry name" value="PapD-like"/>
    <property type="match status" value="1"/>
</dbReference>
<evidence type="ECO:0000256" key="1">
    <source>
        <dbReference type="ARBA" id="ARBA00004418"/>
    </source>
</evidence>
<comment type="subcellular location">
    <subcellularLocation>
        <location evidence="1">Periplasm</location>
    </subcellularLocation>
</comment>
<gene>
    <name evidence="10" type="ORF">AL504_27405</name>
</gene>
<sequence>MANQAAVNVDRTRVIMGANQKSVSVVLTNESGGKPYLAQSWIEDQDGKTSNDLLALPPLQRLDPGKKAQVRITQMNRAALDRLPQDRESLFYFVVREIPPEPEDKNASLLQLTTQSQLKLFLRPAGLTKNGEDVAPEHSLQAQAAGGTLTLKNPTPYHVTVIWLGLDRKQPLHGFDSPTMLAPFSERALKVDLPAGLRELMLGNVDDYGGLRMNRYRCEAGLCAFEERVKD</sequence>
<dbReference type="InterPro" id="IPR013783">
    <property type="entry name" value="Ig-like_fold"/>
</dbReference>
<dbReference type="PRINTS" id="PR00969">
    <property type="entry name" value="CHAPERONPILI"/>
</dbReference>
<evidence type="ECO:0000259" key="9">
    <source>
        <dbReference type="Pfam" id="PF02753"/>
    </source>
</evidence>
<dbReference type="PANTHER" id="PTHR30251:SF5">
    <property type="entry name" value="FIMBRIAL CHAPARONE PROTEIN"/>
    <property type="match status" value="1"/>
</dbReference>
<evidence type="ECO:0000256" key="5">
    <source>
        <dbReference type="ARBA" id="ARBA00022764"/>
    </source>
</evidence>
<dbReference type="PANTHER" id="PTHR30251">
    <property type="entry name" value="PILUS ASSEMBLY CHAPERONE"/>
    <property type="match status" value="1"/>
</dbReference>
<feature type="domain" description="Pili assembly chaperone N-terminal" evidence="8">
    <location>
        <begin position="7"/>
        <end position="127"/>
    </location>
</feature>
<dbReference type="GO" id="GO:0030288">
    <property type="term" value="C:outer membrane-bounded periplasmic space"/>
    <property type="evidence" value="ECO:0007669"/>
    <property type="project" value="InterPro"/>
</dbReference>